<dbReference type="EMBL" id="AMKT01000098">
    <property type="protein sequence ID" value="OXG11438.1"/>
    <property type="molecule type" value="Genomic_DNA"/>
</dbReference>
<gene>
    <name evidence="2" type="ORF">C361_06543</name>
</gene>
<reference evidence="2 3" key="1">
    <citation type="submission" date="2017-06" db="EMBL/GenBank/DDBJ databases">
        <title>Global population genomics of the pathogenic fungus Cryptococcus neoformans var. grubii.</title>
        <authorList>
            <person name="Cuomo C."/>
            <person name="Litvintseva A."/>
            <person name="Chen Y."/>
            <person name="Young S."/>
            <person name="Zeng Q."/>
            <person name="Chapman S."/>
            <person name="Gujja S."/>
            <person name="Saif S."/>
            <person name="Birren B."/>
        </authorList>
    </citation>
    <scope>NUCLEOTIDE SEQUENCE [LARGE SCALE GENOMIC DNA]</scope>
    <source>
        <strain evidence="2 3">Tu259-1</strain>
    </source>
</reference>
<comment type="caution">
    <text evidence="2">The sequence shown here is derived from an EMBL/GenBank/DDBJ whole genome shotgun (WGS) entry which is preliminary data.</text>
</comment>
<evidence type="ECO:0000313" key="2">
    <source>
        <dbReference type="EMBL" id="OXG11438.1"/>
    </source>
</evidence>
<proteinExistence type="predicted"/>
<protein>
    <submittedName>
        <fullName evidence="2">Uncharacterized protein</fullName>
    </submittedName>
</protein>
<name>A0A854QB90_CRYNE</name>
<accession>A0A854QB90</accession>
<evidence type="ECO:0000256" key="1">
    <source>
        <dbReference type="SAM" id="MobiDB-lite"/>
    </source>
</evidence>
<feature type="region of interest" description="Disordered" evidence="1">
    <location>
        <begin position="1"/>
        <end position="82"/>
    </location>
</feature>
<dbReference type="AlphaFoldDB" id="A0A854QB90"/>
<dbReference type="Proteomes" id="UP000199727">
    <property type="component" value="Unassembled WGS sequence"/>
</dbReference>
<organism evidence="2 3">
    <name type="scientific">Cryptococcus neoformans Tu259-1</name>
    <dbReference type="NCBI Taxonomy" id="1230072"/>
    <lineage>
        <taxon>Eukaryota</taxon>
        <taxon>Fungi</taxon>
        <taxon>Dikarya</taxon>
        <taxon>Basidiomycota</taxon>
        <taxon>Agaricomycotina</taxon>
        <taxon>Tremellomycetes</taxon>
        <taxon>Tremellales</taxon>
        <taxon>Cryptococcaceae</taxon>
        <taxon>Cryptococcus</taxon>
        <taxon>Cryptococcus neoformans species complex</taxon>
    </lineage>
</organism>
<evidence type="ECO:0000313" key="3">
    <source>
        <dbReference type="Proteomes" id="UP000199727"/>
    </source>
</evidence>
<feature type="compositionally biased region" description="Basic and acidic residues" evidence="1">
    <location>
        <begin position="43"/>
        <end position="82"/>
    </location>
</feature>
<sequence>MEDEQEEGGDKSEGGEGGDGTGEDDDGEGKDDRDGGHGSPADHQNRGKNTEGRGPVGRRDGGSGFRLDDLKARGDADGGIDRKERAKKVGVWLEGVQPCSPPQCPRTPPGENIAYPFPPLSPTHCYIAAEMQPPDEIISSRMDVYRQGVRLSVPRFGWLRGWRWTSSSPRWLVGWLVCSYRISQHRGL</sequence>